<comment type="catalytic activity">
    <reaction evidence="5">
        <text>L-threonine = acetaldehyde + glycine</text>
        <dbReference type="Rhea" id="RHEA:19625"/>
        <dbReference type="ChEBI" id="CHEBI:15343"/>
        <dbReference type="ChEBI" id="CHEBI:57305"/>
        <dbReference type="ChEBI" id="CHEBI:57926"/>
        <dbReference type="EC" id="4.1.2.48"/>
    </reaction>
</comment>
<feature type="domain" description="Aromatic amino acid beta-eliminating lyase/threonine aldolase" evidence="10">
    <location>
        <begin position="9"/>
        <end position="294"/>
    </location>
</feature>
<evidence type="ECO:0000256" key="4">
    <source>
        <dbReference type="ARBA" id="ARBA00023239"/>
    </source>
</evidence>
<organism evidence="11">
    <name type="scientific">Cyberlindnera fabianii</name>
    <name type="common">Yeast</name>
    <name type="synonym">Hansenula fabianii</name>
    <dbReference type="NCBI Taxonomy" id="36022"/>
    <lineage>
        <taxon>Eukaryota</taxon>
        <taxon>Fungi</taxon>
        <taxon>Dikarya</taxon>
        <taxon>Ascomycota</taxon>
        <taxon>Saccharomycotina</taxon>
        <taxon>Saccharomycetes</taxon>
        <taxon>Phaffomycetales</taxon>
        <taxon>Phaffomycetaceae</taxon>
        <taxon>Cyberlindnera</taxon>
    </lineage>
</organism>
<dbReference type="Gene3D" id="3.90.1150.10">
    <property type="entry name" value="Aspartate Aminotransferase, domain 1"/>
    <property type="match status" value="1"/>
</dbReference>
<dbReference type="FunFam" id="3.40.640.10:FF:000030">
    <property type="entry name" value="Low-specificity L-threonine aldolase"/>
    <property type="match status" value="1"/>
</dbReference>
<dbReference type="SUPFAM" id="SSF53383">
    <property type="entry name" value="PLP-dependent transferases"/>
    <property type="match status" value="1"/>
</dbReference>
<dbReference type="PIRSF" id="PIRSF017617">
    <property type="entry name" value="Thr_aldolase"/>
    <property type="match status" value="1"/>
</dbReference>
<accession>A0A061B4T6</accession>
<dbReference type="GO" id="GO:0008732">
    <property type="term" value="F:L-allo-threonine aldolase activity"/>
    <property type="evidence" value="ECO:0007669"/>
    <property type="project" value="TreeGrafter"/>
</dbReference>
<dbReference type="InterPro" id="IPR023603">
    <property type="entry name" value="Low_specificity_L-TA-like"/>
</dbReference>
<keyword evidence="4" id="KW-0456">Lyase</keyword>
<dbReference type="GO" id="GO:0005829">
    <property type="term" value="C:cytosol"/>
    <property type="evidence" value="ECO:0007669"/>
    <property type="project" value="TreeGrafter"/>
</dbReference>
<dbReference type="EMBL" id="LK052893">
    <property type="protein sequence ID" value="CDR41998.1"/>
    <property type="molecule type" value="Genomic_DNA"/>
</dbReference>
<evidence type="ECO:0000256" key="9">
    <source>
        <dbReference type="PIRSR" id="PIRSR017617-1"/>
    </source>
</evidence>
<dbReference type="EC" id="4.1.2.48" evidence="8"/>
<name>A0A061B4T6_CYBFA</name>
<dbReference type="VEuPathDB" id="FungiDB:BON22_4914"/>
<comment type="pathway">
    <text evidence="7">Amino-acid degradation; L-threonine degradation via aldolase pathway; acetaldehyde and glycine from L-threonine: step 1/1.</text>
</comment>
<dbReference type="Gene3D" id="3.40.640.10">
    <property type="entry name" value="Type I PLP-dependent aspartate aminotransferase-like (Major domain)"/>
    <property type="match status" value="1"/>
</dbReference>
<dbReference type="PhylomeDB" id="A0A061B4T6"/>
<dbReference type="AlphaFoldDB" id="A0A061B4T6"/>
<evidence type="ECO:0000313" key="11">
    <source>
        <dbReference type="EMBL" id="CDR41998.1"/>
    </source>
</evidence>
<evidence type="ECO:0000256" key="7">
    <source>
        <dbReference type="ARBA" id="ARBA00060555"/>
    </source>
</evidence>
<dbReference type="PANTHER" id="PTHR48097">
    <property type="entry name" value="L-THREONINE ALDOLASE-RELATED"/>
    <property type="match status" value="1"/>
</dbReference>
<dbReference type="Pfam" id="PF01212">
    <property type="entry name" value="Beta_elim_lyase"/>
    <property type="match status" value="1"/>
</dbReference>
<evidence type="ECO:0000256" key="6">
    <source>
        <dbReference type="ARBA" id="ARBA00050939"/>
    </source>
</evidence>
<feature type="modified residue" description="N6-(pyridoxal phosphate)lysine" evidence="9">
    <location>
        <position position="206"/>
    </location>
</feature>
<evidence type="ECO:0000259" key="10">
    <source>
        <dbReference type="Pfam" id="PF01212"/>
    </source>
</evidence>
<evidence type="ECO:0000256" key="5">
    <source>
        <dbReference type="ARBA" id="ARBA00050410"/>
    </source>
</evidence>
<comment type="catalytic activity">
    <reaction evidence="6">
        <text>L-allo-threonine = acetaldehyde + glycine</text>
        <dbReference type="Rhea" id="RHEA:26209"/>
        <dbReference type="ChEBI" id="CHEBI:15343"/>
        <dbReference type="ChEBI" id="CHEBI:57305"/>
        <dbReference type="ChEBI" id="CHEBI:58585"/>
        <dbReference type="EC" id="4.1.2.48"/>
    </reaction>
</comment>
<comment type="similarity">
    <text evidence="2">Belongs to the threonine aldolase family.</text>
</comment>
<dbReference type="PANTHER" id="PTHR48097:SF9">
    <property type="entry name" value="L-THREONINE ALDOLASE"/>
    <property type="match status" value="1"/>
</dbReference>
<dbReference type="GO" id="GO:0006545">
    <property type="term" value="P:glycine biosynthetic process"/>
    <property type="evidence" value="ECO:0007669"/>
    <property type="project" value="TreeGrafter"/>
</dbReference>
<dbReference type="GO" id="GO:0006567">
    <property type="term" value="P:L-threonine catabolic process"/>
    <property type="evidence" value="ECO:0007669"/>
    <property type="project" value="TreeGrafter"/>
</dbReference>
<dbReference type="OrthoDB" id="10261951at2759"/>
<reference evidence="11" key="1">
    <citation type="journal article" date="2014" name="Genome Announc.">
        <title>Genome sequence of the yeast Cyberlindnera fabianii (Hansenula fabianii).</title>
        <authorList>
            <person name="Freel K.C."/>
            <person name="Sarilar V."/>
            <person name="Neuveglise C."/>
            <person name="Devillers H."/>
            <person name="Friedrich A."/>
            <person name="Schacherer J."/>
        </authorList>
    </citation>
    <scope>NUCLEOTIDE SEQUENCE</scope>
    <source>
        <strain evidence="11">YJS4271</strain>
    </source>
</reference>
<dbReference type="NCBIfam" id="NF041359">
    <property type="entry name" value="GntG_guanitoxin"/>
    <property type="match status" value="1"/>
</dbReference>
<proteinExistence type="inferred from homology"/>
<dbReference type="InterPro" id="IPR015422">
    <property type="entry name" value="PyrdxlP-dep_Trfase_small"/>
</dbReference>
<evidence type="ECO:0000256" key="1">
    <source>
        <dbReference type="ARBA" id="ARBA00001933"/>
    </source>
</evidence>
<dbReference type="InterPro" id="IPR001597">
    <property type="entry name" value="ArAA_b-elim_lyase/Thr_aldolase"/>
</dbReference>
<sequence length="362" mass="39994">MPKYSSSNEFRSDTFTTPTQSMLETVFQASVGDSVYSEDDDTNALEKRIAELTGKEAGLYCVSGTLANQIAVRTNLVNPPYSVLCDHRSHIYVHEAAGLATLSQAMIVPVVPSNGCYMTLEDIQKKINVDDGDIHGAPTRLISLENTCHGVVYPIEELRRIREYFNETGIPLHCDGARLWNASVASGVSFKEYGEIFDSISICLSKSLGAPIGSVLVGSKKFINKANHWRKQNGGGVRQSGLLARMADVAITENLPEIVKSHQMAKDVADFLTGKGLKLAEPCQTNFVFLDVEKSPIDLDILAKYGEKYNVRVWPGRISFHFQNDQESVENVKKAFWEAYQETQKLGLSNVTSKTYVSPGEK</sequence>
<evidence type="ECO:0000256" key="8">
    <source>
        <dbReference type="ARBA" id="ARBA00066573"/>
    </source>
</evidence>
<gene>
    <name evidence="11" type="ORF">CYFA0S_08e02432g</name>
</gene>
<keyword evidence="3" id="KW-0663">Pyridoxal phosphate</keyword>
<dbReference type="InterPro" id="IPR015421">
    <property type="entry name" value="PyrdxlP-dep_Trfase_major"/>
</dbReference>
<evidence type="ECO:0000256" key="2">
    <source>
        <dbReference type="ARBA" id="ARBA00006966"/>
    </source>
</evidence>
<evidence type="ECO:0000256" key="3">
    <source>
        <dbReference type="ARBA" id="ARBA00022898"/>
    </source>
</evidence>
<comment type="cofactor">
    <cofactor evidence="1">
        <name>pyridoxal 5'-phosphate</name>
        <dbReference type="ChEBI" id="CHEBI:597326"/>
    </cofactor>
</comment>
<dbReference type="InterPro" id="IPR015424">
    <property type="entry name" value="PyrdxlP-dep_Trfase"/>
</dbReference>
<protein>
    <recommendedName>
        <fullName evidence="8">low-specificity L-threonine aldolase</fullName>
        <ecNumber evidence="8">4.1.2.48</ecNumber>
    </recommendedName>
</protein>
<dbReference type="CDD" id="cd06502">
    <property type="entry name" value="TA_like"/>
    <property type="match status" value="1"/>
</dbReference>